<reference evidence="1 2" key="1">
    <citation type="submission" date="2024-05" db="EMBL/GenBank/DDBJ databases">
        <authorList>
            <person name="Wallberg A."/>
        </authorList>
    </citation>
    <scope>NUCLEOTIDE SEQUENCE [LARGE SCALE GENOMIC DNA]</scope>
</reference>
<comment type="caution">
    <text evidence="1">The sequence shown here is derived from an EMBL/GenBank/DDBJ whole genome shotgun (WGS) entry which is preliminary data.</text>
</comment>
<evidence type="ECO:0000313" key="1">
    <source>
        <dbReference type="EMBL" id="CAL4065538.1"/>
    </source>
</evidence>
<dbReference type="EMBL" id="CAXKWB010001811">
    <property type="protein sequence ID" value="CAL4065538.1"/>
    <property type="molecule type" value="Genomic_DNA"/>
</dbReference>
<sequence>MKLEHAYCPGKGTCCRLKERKAIEIKSMLRKKKGRNKCKKTSKDCKKVGGKCLLTSKTCDTIRKDGLCDGSSCTCCLKACKTKPKCRKQGGQCKQKELGCEFDQKMAKGCKKNCVCCIPDPEFECGIANVDLHDTSATPDNNSNIAKSDQDRIIGGVRVSPPNKYPWMVWFTTF</sequence>
<protein>
    <submittedName>
        <fullName evidence="1">Uncharacterized protein</fullName>
    </submittedName>
</protein>
<feature type="non-terminal residue" evidence="1">
    <location>
        <position position="174"/>
    </location>
</feature>
<proteinExistence type="predicted"/>
<accession>A0AAV2PUG9</accession>
<keyword evidence="2" id="KW-1185">Reference proteome</keyword>
<dbReference type="Proteomes" id="UP001497623">
    <property type="component" value="Unassembled WGS sequence"/>
</dbReference>
<evidence type="ECO:0000313" key="2">
    <source>
        <dbReference type="Proteomes" id="UP001497623"/>
    </source>
</evidence>
<organism evidence="1 2">
    <name type="scientific">Meganyctiphanes norvegica</name>
    <name type="common">Northern krill</name>
    <name type="synonym">Thysanopoda norvegica</name>
    <dbReference type="NCBI Taxonomy" id="48144"/>
    <lineage>
        <taxon>Eukaryota</taxon>
        <taxon>Metazoa</taxon>
        <taxon>Ecdysozoa</taxon>
        <taxon>Arthropoda</taxon>
        <taxon>Crustacea</taxon>
        <taxon>Multicrustacea</taxon>
        <taxon>Malacostraca</taxon>
        <taxon>Eumalacostraca</taxon>
        <taxon>Eucarida</taxon>
        <taxon>Euphausiacea</taxon>
        <taxon>Euphausiidae</taxon>
        <taxon>Meganyctiphanes</taxon>
    </lineage>
</organism>
<name>A0AAV2PUG9_MEGNR</name>
<dbReference type="AlphaFoldDB" id="A0AAV2PUG9"/>
<gene>
    <name evidence="1" type="ORF">MNOR_LOCUS4866</name>
</gene>